<dbReference type="RefSeq" id="WP_092682815.1">
    <property type="nucleotide sequence ID" value="NZ_FODT01000003.1"/>
</dbReference>
<dbReference type="PANTHER" id="PTHR10000">
    <property type="entry name" value="PHOSPHOSERINE PHOSPHATASE"/>
    <property type="match status" value="1"/>
</dbReference>
<accession>A0A1H8QM70</accession>
<dbReference type="Pfam" id="PF08282">
    <property type="entry name" value="Hydrolase_3"/>
    <property type="match status" value="1"/>
</dbReference>
<dbReference type="PANTHER" id="PTHR10000:SF8">
    <property type="entry name" value="HAD SUPERFAMILY HYDROLASE-LIKE, TYPE 3"/>
    <property type="match status" value="1"/>
</dbReference>
<dbReference type="Gene3D" id="3.30.1240.10">
    <property type="match status" value="1"/>
</dbReference>
<dbReference type="GO" id="GO:0016791">
    <property type="term" value="F:phosphatase activity"/>
    <property type="evidence" value="ECO:0007669"/>
    <property type="project" value="TreeGrafter"/>
</dbReference>
<sequence length="270" mass="29046">MGRIALVVSDVDGTLVTSDKRLTDRSRAAVAKLEQAGIGFTLTSSRPPVGMRMFSDPLGITLPLGPFNGSSIVAPSLEVIEQHLIPTAAVETSLALLDRHGIDGWIFTNDNWYIRRDDGRYVAHEKLAIRFDPTQIDDFAPLADKACKIVGASADFALLERCETELQTMLGDSALAIRSQDYYLDVTPPGRNKGTFVQAMAKRLGIPCAAIATLGDMQNDLAMFRVSGLPIAMGNATDDVKRLAAHVTASNDDDGFAAAIDFILAHNDKG</sequence>
<reference evidence="2" key="1">
    <citation type="submission" date="2016-10" db="EMBL/GenBank/DDBJ databases">
        <authorList>
            <person name="Varghese N."/>
            <person name="Submissions S."/>
        </authorList>
    </citation>
    <scope>NUCLEOTIDE SEQUENCE [LARGE SCALE GENOMIC DNA]</scope>
    <source>
        <strain evidence="2">DSM 123</strain>
    </source>
</reference>
<dbReference type="CDD" id="cd07516">
    <property type="entry name" value="HAD_Pase"/>
    <property type="match status" value="1"/>
</dbReference>
<dbReference type="GO" id="GO:0005829">
    <property type="term" value="C:cytosol"/>
    <property type="evidence" value="ECO:0007669"/>
    <property type="project" value="TreeGrafter"/>
</dbReference>
<dbReference type="GO" id="GO:0000287">
    <property type="term" value="F:magnesium ion binding"/>
    <property type="evidence" value="ECO:0007669"/>
    <property type="project" value="TreeGrafter"/>
</dbReference>
<dbReference type="NCBIfam" id="TIGR01484">
    <property type="entry name" value="HAD-SF-IIB"/>
    <property type="match status" value="1"/>
</dbReference>
<name>A0A1H8QM70_9BRAD</name>
<dbReference type="AlphaFoldDB" id="A0A1H8QM70"/>
<dbReference type="SFLD" id="SFLDG01140">
    <property type="entry name" value="C2.B:_Phosphomannomutase_and_P"/>
    <property type="match status" value="1"/>
</dbReference>
<dbReference type="InterPro" id="IPR023214">
    <property type="entry name" value="HAD_sf"/>
</dbReference>
<dbReference type="Proteomes" id="UP000199615">
    <property type="component" value="Unassembled WGS sequence"/>
</dbReference>
<protein>
    <recommendedName>
        <fullName evidence="3">Cof subfamily of IIB subfamily of haloacid dehalogenase superfamily/HAD-superfamily hydrolase, subfamily IIB</fullName>
    </recommendedName>
</protein>
<gene>
    <name evidence="1" type="ORF">SAMN05444123_103264</name>
</gene>
<keyword evidence="2" id="KW-1185">Reference proteome</keyword>
<dbReference type="OrthoDB" id="7847955at2"/>
<dbReference type="SFLD" id="SFLDS00003">
    <property type="entry name" value="Haloacid_Dehalogenase"/>
    <property type="match status" value="1"/>
</dbReference>
<dbReference type="PROSITE" id="PS01228">
    <property type="entry name" value="COF_1"/>
    <property type="match status" value="1"/>
</dbReference>
<proteinExistence type="predicted"/>
<evidence type="ECO:0000313" key="1">
    <source>
        <dbReference type="EMBL" id="SEO54994.1"/>
    </source>
</evidence>
<evidence type="ECO:0000313" key="2">
    <source>
        <dbReference type="Proteomes" id="UP000199615"/>
    </source>
</evidence>
<organism evidence="1 2">
    <name type="scientific">Rhodopseudomonas pseudopalustris</name>
    <dbReference type="NCBI Taxonomy" id="1513892"/>
    <lineage>
        <taxon>Bacteria</taxon>
        <taxon>Pseudomonadati</taxon>
        <taxon>Pseudomonadota</taxon>
        <taxon>Alphaproteobacteria</taxon>
        <taxon>Hyphomicrobiales</taxon>
        <taxon>Nitrobacteraceae</taxon>
        <taxon>Rhodopseudomonas</taxon>
    </lineage>
</organism>
<dbReference type="InterPro" id="IPR006379">
    <property type="entry name" value="HAD-SF_hydro_IIB"/>
</dbReference>
<evidence type="ECO:0008006" key="3">
    <source>
        <dbReference type="Google" id="ProtNLM"/>
    </source>
</evidence>
<dbReference type="InterPro" id="IPR036412">
    <property type="entry name" value="HAD-like_sf"/>
</dbReference>
<dbReference type="EMBL" id="FODT01000003">
    <property type="protein sequence ID" value="SEO54994.1"/>
    <property type="molecule type" value="Genomic_DNA"/>
</dbReference>
<dbReference type="InterPro" id="IPR000150">
    <property type="entry name" value="Cof"/>
</dbReference>
<dbReference type="SUPFAM" id="SSF56784">
    <property type="entry name" value="HAD-like"/>
    <property type="match status" value="1"/>
</dbReference>
<dbReference type="Gene3D" id="3.40.50.1000">
    <property type="entry name" value="HAD superfamily/HAD-like"/>
    <property type="match status" value="1"/>
</dbReference>
<dbReference type="NCBIfam" id="TIGR00099">
    <property type="entry name" value="Cof-subfamily"/>
    <property type="match status" value="1"/>
</dbReference>